<evidence type="ECO:0000259" key="2">
    <source>
        <dbReference type="PROSITE" id="PS50035"/>
    </source>
</evidence>
<evidence type="ECO:0000313" key="3">
    <source>
        <dbReference type="EMBL" id="PIL43114.1"/>
    </source>
</evidence>
<dbReference type="SMART" id="SM00155">
    <property type="entry name" value="PLDc"/>
    <property type="match status" value="2"/>
</dbReference>
<dbReference type="EMBL" id="PDOC01000016">
    <property type="protein sequence ID" value="PIL43114.1"/>
    <property type="molecule type" value="Genomic_DNA"/>
</dbReference>
<dbReference type="PROSITE" id="PS50035">
    <property type="entry name" value="PLD"/>
    <property type="match status" value="2"/>
</dbReference>
<dbReference type="Pfam" id="PF13091">
    <property type="entry name" value="PLDc_2"/>
    <property type="match status" value="2"/>
</dbReference>
<dbReference type="InterPro" id="IPR025202">
    <property type="entry name" value="PLD-like_dom"/>
</dbReference>
<feature type="chain" id="PRO_5013654754" description="PLD phosphodiesterase domain-containing protein" evidence="1">
    <location>
        <begin position="23"/>
        <end position="515"/>
    </location>
</feature>
<sequence length="515" mass="55657">MRSLLTQIHALALVLALSLGLAGCTAPPPLDGRVASSAFSDTAATPLGRAVAPLVAAHPGKSGVYGLLDARTAFTARAVLADAATRSLDVQYYIWSNDISGALLFDALRAAAGRGVRVRLLLDDFGTSGIDAALAQLDAHPNIEVRLFNPFVLRRLRLLGYLTEFGRLNRRMHNKSFTADGQITIIGGRNVGDKYFDAAGDVLFADLDVLAIGAVVAPVSNDFDRYWNSASAYPLALIVPPNPDASAVRAEATAVDAGPPAAALQLARRTSTLLPDLVARTLPLEWADTRLVSDDPAKALQREAQGSGVETQLRELVGTPQREFDLVAPYFVPGPGVTDELAALARSGVAVRVLTNALEATDVAAVHAGYAKWRKRLLQAGVRLYEMRRSWPLEDRRHRPGPLISSGSSLHAKTFAVDGEHMFIGSLNFDPRSINLNTEMGFLIASPAMTRQLKERLDSGLAERAYEVRLAPDGALYWIERTKGVVTRHDTEPGTSVWLRLGVRLLSWLPIDWLL</sequence>
<accession>A0A2G8TAU6</accession>
<dbReference type="Proteomes" id="UP000230390">
    <property type="component" value="Unassembled WGS sequence"/>
</dbReference>
<dbReference type="Gene3D" id="3.30.870.10">
    <property type="entry name" value="Endonuclease Chain A"/>
    <property type="match status" value="2"/>
</dbReference>
<dbReference type="RefSeq" id="WP_099791525.1">
    <property type="nucleotide sequence ID" value="NZ_JBHLYV010000095.1"/>
</dbReference>
<dbReference type="InterPro" id="IPR001736">
    <property type="entry name" value="PLipase_D/transphosphatidylase"/>
</dbReference>
<dbReference type="PANTHER" id="PTHR21248">
    <property type="entry name" value="CARDIOLIPIN SYNTHASE"/>
    <property type="match status" value="1"/>
</dbReference>
<feature type="signal peptide" evidence="1">
    <location>
        <begin position="1"/>
        <end position="22"/>
    </location>
</feature>
<evidence type="ECO:0000313" key="4">
    <source>
        <dbReference type="Proteomes" id="UP000230390"/>
    </source>
</evidence>
<dbReference type="SUPFAM" id="SSF56024">
    <property type="entry name" value="Phospholipase D/nuclease"/>
    <property type="match status" value="2"/>
</dbReference>
<organism evidence="3 4">
    <name type="scientific">Massilia eurypsychrophila</name>
    <dbReference type="NCBI Taxonomy" id="1485217"/>
    <lineage>
        <taxon>Bacteria</taxon>
        <taxon>Pseudomonadati</taxon>
        <taxon>Pseudomonadota</taxon>
        <taxon>Betaproteobacteria</taxon>
        <taxon>Burkholderiales</taxon>
        <taxon>Oxalobacteraceae</taxon>
        <taxon>Telluria group</taxon>
        <taxon>Massilia</taxon>
    </lineage>
</organism>
<proteinExistence type="predicted"/>
<dbReference type="GO" id="GO:0032049">
    <property type="term" value="P:cardiolipin biosynthetic process"/>
    <property type="evidence" value="ECO:0007669"/>
    <property type="project" value="UniProtKB-ARBA"/>
</dbReference>
<gene>
    <name evidence="3" type="ORF">CR105_20150</name>
</gene>
<feature type="domain" description="PLD phosphodiesterase" evidence="2">
    <location>
        <begin position="406"/>
        <end position="433"/>
    </location>
</feature>
<evidence type="ECO:0000256" key="1">
    <source>
        <dbReference type="SAM" id="SignalP"/>
    </source>
</evidence>
<reference evidence="3 4" key="1">
    <citation type="submission" date="2017-10" db="EMBL/GenBank/DDBJ databases">
        <title>Massilia psychrophilum sp. nov., a novel purple-pigmented bacterium isolated from Tianshan glacier, Xinjiang Municipality, China.</title>
        <authorList>
            <person name="Wang H."/>
        </authorList>
    </citation>
    <scope>NUCLEOTIDE SEQUENCE [LARGE SCALE GENOMIC DNA]</scope>
    <source>
        <strain evidence="3 4">JCM 30074</strain>
    </source>
</reference>
<dbReference type="GO" id="GO:0030572">
    <property type="term" value="F:phosphatidyltransferase activity"/>
    <property type="evidence" value="ECO:0007669"/>
    <property type="project" value="UniProtKB-ARBA"/>
</dbReference>
<dbReference type="AlphaFoldDB" id="A0A2G8TAU6"/>
<keyword evidence="4" id="KW-1185">Reference proteome</keyword>
<comment type="caution">
    <text evidence="3">The sequence shown here is derived from an EMBL/GenBank/DDBJ whole genome shotgun (WGS) entry which is preliminary data.</text>
</comment>
<dbReference type="PROSITE" id="PS51257">
    <property type="entry name" value="PROKAR_LIPOPROTEIN"/>
    <property type="match status" value="1"/>
</dbReference>
<dbReference type="OrthoDB" id="9814092at2"/>
<feature type="domain" description="PLD phosphodiesterase" evidence="2">
    <location>
        <begin position="168"/>
        <end position="195"/>
    </location>
</feature>
<dbReference type="CDD" id="cd09111">
    <property type="entry name" value="PLDc_ymdC_like_1"/>
    <property type="match status" value="1"/>
</dbReference>
<dbReference type="CDD" id="cd09113">
    <property type="entry name" value="PLDc_ymdC_like_2"/>
    <property type="match status" value="1"/>
</dbReference>
<dbReference type="PANTHER" id="PTHR21248:SF12">
    <property type="entry name" value="CARDIOLIPIN SYNTHASE C"/>
    <property type="match status" value="1"/>
</dbReference>
<name>A0A2G8TAU6_9BURK</name>
<keyword evidence="1" id="KW-0732">Signal</keyword>
<protein>
    <recommendedName>
        <fullName evidence="2">PLD phosphodiesterase domain-containing protein</fullName>
    </recommendedName>
</protein>